<evidence type="ECO:0008006" key="8">
    <source>
        <dbReference type="Google" id="ProtNLM"/>
    </source>
</evidence>
<dbReference type="PANTHER" id="PTHR46481">
    <property type="entry name" value="ZINC FINGER BED DOMAIN-CONTAINING PROTEIN 4"/>
    <property type="match status" value="1"/>
</dbReference>
<dbReference type="Proteomes" id="UP001470230">
    <property type="component" value="Unassembled WGS sequence"/>
</dbReference>
<sequence>MCMQKYWTQLELDHRTKGGKNVYRFRCEICKGVYRNSSNAAAHCAACLERLRNTRSQKYMTNLQAFGLEEGTTVPQEAVDPIIIYPKKDKDNISLEHKALIELIAEMNIPYTQLESPAWENFIHTLNPGFIIPMKDFLRNLILEHSSNLLHQGIQDLQNHTCGLAIDGATLISLHIYGFVLVDHCGLRLAGFKHVDDQKGKTLAIAISDTIKQCSKHGISISSIVSDNAASLKCAITNADDNNSFTLKALIGEEVLRCACAAHTSQLSIKDLIDELPFMQEFMSNVITLLKFMSDKSADFKQYCPMKIPKFIATRWNTLHSCASFIIQHESTINKWLVHYIEQENQRFQTETILFASNKGKKKKEPKPVELPPIQAVPKEWKVFVEPLAVITSFTDQIEGDLNLQQDVYMLP</sequence>
<proteinExistence type="predicted"/>
<keyword evidence="7" id="KW-1185">Reference proteome</keyword>
<evidence type="ECO:0000256" key="5">
    <source>
        <dbReference type="ARBA" id="ARBA00023242"/>
    </source>
</evidence>
<evidence type="ECO:0000256" key="2">
    <source>
        <dbReference type="ARBA" id="ARBA00022723"/>
    </source>
</evidence>
<keyword evidence="4" id="KW-0862">Zinc</keyword>
<comment type="caution">
    <text evidence="6">The sequence shown here is derived from an EMBL/GenBank/DDBJ whole genome shotgun (WGS) entry which is preliminary data.</text>
</comment>
<dbReference type="PANTHER" id="PTHR46481:SF10">
    <property type="entry name" value="ZINC FINGER BED DOMAIN-CONTAINING PROTEIN 39"/>
    <property type="match status" value="1"/>
</dbReference>
<evidence type="ECO:0000256" key="1">
    <source>
        <dbReference type="ARBA" id="ARBA00004123"/>
    </source>
</evidence>
<evidence type="ECO:0000256" key="3">
    <source>
        <dbReference type="ARBA" id="ARBA00022771"/>
    </source>
</evidence>
<name>A0ABR2KBL6_9EUKA</name>
<evidence type="ECO:0000256" key="4">
    <source>
        <dbReference type="ARBA" id="ARBA00022833"/>
    </source>
</evidence>
<reference evidence="6 7" key="1">
    <citation type="submission" date="2024-04" db="EMBL/GenBank/DDBJ databases">
        <title>Tritrichomonas musculus Genome.</title>
        <authorList>
            <person name="Alves-Ferreira E."/>
            <person name="Grigg M."/>
            <person name="Lorenzi H."/>
            <person name="Galac M."/>
        </authorList>
    </citation>
    <scope>NUCLEOTIDE SEQUENCE [LARGE SCALE GENOMIC DNA]</scope>
    <source>
        <strain evidence="6 7">EAF2021</strain>
    </source>
</reference>
<evidence type="ECO:0000313" key="7">
    <source>
        <dbReference type="Proteomes" id="UP001470230"/>
    </source>
</evidence>
<organism evidence="6 7">
    <name type="scientific">Tritrichomonas musculus</name>
    <dbReference type="NCBI Taxonomy" id="1915356"/>
    <lineage>
        <taxon>Eukaryota</taxon>
        <taxon>Metamonada</taxon>
        <taxon>Parabasalia</taxon>
        <taxon>Tritrichomonadida</taxon>
        <taxon>Tritrichomonadidae</taxon>
        <taxon>Tritrichomonas</taxon>
    </lineage>
</organism>
<dbReference type="EMBL" id="JAPFFF010000006">
    <property type="protein sequence ID" value="KAK8888286.1"/>
    <property type="molecule type" value="Genomic_DNA"/>
</dbReference>
<gene>
    <name evidence="6" type="ORF">M9Y10_039352</name>
</gene>
<keyword evidence="3" id="KW-0863">Zinc-finger</keyword>
<dbReference type="InterPro" id="IPR052035">
    <property type="entry name" value="ZnF_BED_domain_contain"/>
</dbReference>
<comment type="subcellular location">
    <subcellularLocation>
        <location evidence="1">Nucleus</location>
    </subcellularLocation>
</comment>
<dbReference type="InterPro" id="IPR012337">
    <property type="entry name" value="RNaseH-like_sf"/>
</dbReference>
<evidence type="ECO:0000313" key="6">
    <source>
        <dbReference type="EMBL" id="KAK8888286.1"/>
    </source>
</evidence>
<protein>
    <recommendedName>
        <fullName evidence="8">DUF659 domain-containing protein</fullName>
    </recommendedName>
</protein>
<accession>A0ABR2KBL6</accession>
<dbReference type="SUPFAM" id="SSF53098">
    <property type="entry name" value="Ribonuclease H-like"/>
    <property type="match status" value="1"/>
</dbReference>
<keyword evidence="5" id="KW-0539">Nucleus</keyword>
<keyword evidence="2" id="KW-0479">Metal-binding</keyword>